<dbReference type="EMBL" id="QEEX01000001">
    <property type="protein sequence ID" value="PWB96622.1"/>
    <property type="molecule type" value="Genomic_DNA"/>
</dbReference>
<keyword evidence="1" id="KW-0472">Membrane</keyword>
<feature type="transmembrane region" description="Helical" evidence="1">
    <location>
        <begin position="174"/>
        <end position="197"/>
    </location>
</feature>
<dbReference type="Gene3D" id="3.30.70.270">
    <property type="match status" value="1"/>
</dbReference>
<dbReference type="InterPro" id="IPR000160">
    <property type="entry name" value="GGDEF_dom"/>
</dbReference>
<dbReference type="FunFam" id="3.30.70.270:FF:000001">
    <property type="entry name" value="Diguanylate cyclase domain protein"/>
    <property type="match status" value="1"/>
</dbReference>
<dbReference type="InterPro" id="IPR050469">
    <property type="entry name" value="Diguanylate_Cyclase"/>
</dbReference>
<reference evidence="4" key="1">
    <citation type="submission" date="2018-04" db="EMBL/GenBank/DDBJ databases">
        <authorList>
            <person name="Liu S."/>
            <person name="Wang Z."/>
            <person name="Li J."/>
        </authorList>
    </citation>
    <scope>NUCLEOTIDE SEQUENCE [LARGE SCALE GENOMIC DNA]</scope>
    <source>
        <strain evidence="4">S1194</strain>
    </source>
</reference>
<feature type="transmembrane region" description="Helical" evidence="1">
    <location>
        <begin position="106"/>
        <end position="129"/>
    </location>
</feature>
<dbReference type="AlphaFoldDB" id="A0A2U1SYE7"/>
<evidence type="ECO:0000259" key="2">
    <source>
        <dbReference type="PROSITE" id="PS50887"/>
    </source>
</evidence>
<feature type="domain" description="GGDEF" evidence="2">
    <location>
        <begin position="234"/>
        <end position="365"/>
    </location>
</feature>
<dbReference type="CDD" id="cd01949">
    <property type="entry name" value="GGDEF"/>
    <property type="match status" value="1"/>
</dbReference>
<dbReference type="GO" id="GO:0005886">
    <property type="term" value="C:plasma membrane"/>
    <property type="evidence" value="ECO:0007669"/>
    <property type="project" value="TreeGrafter"/>
</dbReference>
<gene>
    <name evidence="3" type="ORF">DF220_01305</name>
</gene>
<dbReference type="PANTHER" id="PTHR45138">
    <property type="entry name" value="REGULATORY COMPONENTS OF SENSORY TRANSDUCTION SYSTEM"/>
    <property type="match status" value="1"/>
</dbReference>
<dbReference type="InterPro" id="IPR043128">
    <property type="entry name" value="Rev_trsase/Diguanyl_cyclase"/>
</dbReference>
<dbReference type="GO" id="GO:1902201">
    <property type="term" value="P:negative regulation of bacterial-type flagellum-dependent cell motility"/>
    <property type="evidence" value="ECO:0007669"/>
    <property type="project" value="TreeGrafter"/>
</dbReference>
<evidence type="ECO:0000313" key="4">
    <source>
        <dbReference type="Proteomes" id="UP000244978"/>
    </source>
</evidence>
<dbReference type="NCBIfam" id="TIGR00254">
    <property type="entry name" value="GGDEF"/>
    <property type="match status" value="1"/>
</dbReference>
<proteinExistence type="predicted"/>
<keyword evidence="1" id="KW-1133">Transmembrane helix</keyword>
<dbReference type="GO" id="GO:0052621">
    <property type="term" value="F:diguanylate cyclase activity"/>
    <property type="evidence" value="ECO:0007669"/>
    <property type="project" value="TreeGrafter"/>
</dbReference>
<keyword evidence="1" id="KW-0812">Transmembrane</keyword>
<evidence type="ECO:0000313" key="3">
    <source>
        <dbReference type="EMBL" id="PWB96622.1"/>
    </source>
</evidence>
<name>A0A2U1SYE7_9MICO</name>
<feature type="transmembrane region" description="Helical" evidence="1">
    <location>
        <begin position="25"/>
        <end position="45"/>
    </location>
</feature>
<dbReference type="Proteomes" id="UP000244978">
    <property type="component" value="Unassembled WGS sequence"/>
</dbReference>
<dbReference type="Pfam" id="PF00990">
    <property type="entry name" value="GGDEF"/>
    <property type="match status" value="1"/>
</dbReference>
<organism evidence="3 4">
    <name type="scientific">Homoserinimonas hongtaonis</name>
    <dbReference type="NCBI Taxonomy" id="2079791"/>
    <lineage>
        <taxon>Bacteria</taxon>
        <taxon>Bacillati</taxon>
        <taxon>Actinomycetota</taxon>
        <taxon>Actinomycetes</taxon>
        <taxon>Micrococcales</taxon>
        <taxon>Microbacteriaceae</taxon>
        <taxon>Homoserinimonas</taxon>
    </lineage>
</organism>
<protein>
    <submittedName>
        <fullName evidence="3">GGDEF domain-containing protein</fullName>
    </submittedName>
</protein>
<feature type="transmembrane region" description="Helical" evidence="1">
    <location>
        <begin position="141"/>
        <end position="162"/>
    </location>
</feature>
<comment type="caution">
    <text evidence="3">The sequence shown here is derived from an EMBL/GenBank/DDBJ whole genome shotgun (WGS) entry which is preliminary data.</text>
</comment>
<accession>A0A2U1SYE7</accession>
<feature type="transmembrane region" description="Helical" evidence="1">
    <location>
        <begin position="57"/>
        <end position="73"/>
    </location>
</feature>
<dbReference type="GO" id="GO:0043709">
    <property type="term" value="P:cell adhesion involved in single-species biofilm formation"/>
    <property type="evidence" value="ECO:0007669"/>
    <property type="project" value="TreeGrafter"/>
</dbReference>
<dbReference type="PROSITE" id="PS50887">
    <property type="entry name" value="GGDEF"/>
    <property type="match status" value="1"/>
</dbReference>
<sequence>MFAIVALVLLAHIYFVTYRSTRSSYSRWWSCAFLLIMSGSSAYLLNGTQHQAWANPLGNLLLVSAAVAVWGGARSLSGKPLNPWHAAAGPLLAVVAAAFDSPSTHVWPGGAVFLALVAVHSGLAAVEFFRLDSREWHGVRALASAAGLFSLFYWGRCVAFLVDGPDGTVFQSAFGSEVTTVAVTAFFVFGAFSITTLSHEQVASRLRAEASRDGLTGVLNRAGFLQQAQRPRKNDAALILTDLDGYKAVNDTYGHQTGDQALQAFAAACLASVRETDLVGRYGGDEFIILLTGASLEQAERAASEISRRLRDAKPPELDLWPTVSCGVTPLHPNTLNLEAAIAAADAALYEAKALGRDRVVRARPTGRVS</sequence>
<evidence type="ECO:0000256" key="1">
    <source>
        <dbReference type="SAM" id="Phobius"/>
    </source>
</evidence>
<dbReference type="SMART" id="SM00267">
    <property type="entry name" value="GGDEF"/>
    <property type="match status" value="1"/>
</dbReference>
<keyword evidence="4" id="KW-1185">Reference proteome</keyword>
<dbReference type="SUPFAM" id="SSF55073">
    <property type="entry name" value="Nucleotide cyclase"/>
    <property type="match status" value="1"/>
</dbReference>
<dbReference type="PANTHER" id="PTHR45138:SF9">
    <property type="entry name" value="DIGUANYLATE CYCLASE DGCM-RELATED"/>
    <property type="match status" value="1"/>
</dbReference>
<dbReference type="InterPro" id="IPR029787">
    <property type="entry name" value="Nucleotide_cyclase"/>
</dbReference>